<feature type="region of interest" description="Disordered" evidence="1">
    <location>
        <begin position="207"/>
        <end position="229"/>
    </location>
</feature>
<name>A0A1U7LSD5_NEOID</name>
<proteinExistence type="predicted"/>
<evidence type="ECO:0000313" key="3">
    <source>
        <dbReference type="Proteomes" id="UP000186594"/>
    </source>
</evidence>
<reference evidence="2 3" key="1">
    <citation type="submission" date="2016-04" db="EMBL/GenBank/DDBJ databases">
        <title>Evolutionary innovation and constraint leading to complex multicellularity in the Ascomycota.</title>
        <authorList>
            <person name="Cisse O."/>
            <person name="Nguyen A."/>
            <person name="Hewitt D.A."/>
            <person name="Jedd G."/>
            <person name="Stajich J.E."/>
        </authorList>
    </citation>
    <scope>NUCLEOTIDE SEQUENCE [LARGE SCALE GENOMIC DNA]</scope>
    <source>
        <strain evidence="2 3">DAH-3</strain>
    </source>
</reference>
<evidence type="ECO:0000256" key="1">
    <source>
        <dbReference type="SAM" id="MobiDB-lite"/>
    </source>
</evidence>
<protein>
    <submittedName>
        <fullName evidence="2">Uncharacterized protein</fullName>
    </submittedName>
</protein>
<evidence type="ECO:0000313" key="2">
    <source>
        <dbReference type="EMBL" id="OLL25431.1"/>
    </source>
</evidence>
<accession>A0A1U7LSD5</accession>
<dbReference type="Proteomes" id="UP000186594">
    <property type="component" value="Unassembled WGS sequence"/>
</dbReference>
<organism evidence="2 3">
    <name type="scientific">Neolecta irregularis (strain DAH-3)</name>
    <dbReference type="NCBI Taxonomy" id="1198029"/>
    <lineage>
        <taxon>Eukaryota</taxon>
        <taxon>Fungi</taxon>
        <taxon>Dikarya</taxon>
        <taxon>Ascomycota</taxon>
        <taxon>Taphrinomycotina</taxon>
        <taxon>Neolectales</taxon>
        <taxon>Neolectaceae</taxon>
        <taxon>Neolecta</taxon>
    </lineage>
</organism>
<sequence length="229" mass="25837">MELPSNKPSVEPVRKLLAILRQVPGAIYLSSVLNLLLTDRSNAEKLAFLAKRVFDGLVLAVSTKDGDAALAYQCIYENLIDFEHVLRDWVLVLVERLEIDSSDPSTIEILRCCACMYDPVTILIKRHCDQDLIPAWRRERHDSLSYQHDDFTSTLLGSNIAPSQIQLINRFLNSIQTGKSQKKWQITASQVGQDITMCELTDTSTASLEERDRNSNLSVASTTNKRRIS</sequence>
<dbReference type="EMBL" id="LXFE01000411">
    <property type="protein sequence ID" value="OLL25431.1"/>
    <property type="molecule type" value="Genomic_DNA"/>
</dbReference>
<dbReference type="AlphaFoldDB" id="A0A1U7LSD5"/>
<keyword evidence="3" id="KW-1185">Reference proteome</keyword>
<gene>
    <name evidence="2" type="ORF">NEOLI_000527</name>
</gene>
<comment type="caution">
    <text evidence="2">The sequence shown here is derived from an EMBL/GenBank/DDBJ whole genome shotgun (WGS) entry which is preliminary data.</text>
</comment>